<dbReference type="Pfam" id="PF11864">
    <property type="entry name" value="DUF3384"/>
    <property type="match status" value="1"/>
</dbReference>
<dbReference type="FunFam" id="3.40.50.11210:FF:000007">
    <property type="entry name" value="Tuberous sclerosis 2"/>
    <property type="match status" value="1"/>
</dbReference>
<dbReference type="GO" id="GO:0005634">
    <property type="term" value="C:nucleus"/>
    <property type="evidence" value="ECO:0007669"/>
    <property type="project" value="InterPro"/>
</dbReference>
<feature type="domain" description="Rap-GAP" evidence="2">
    <location>
        <begin position="1188"/>
        <end position="1429"/>
    </location>
</feature>
<comment type="caution">
    <text evidence="3">The sequence shown here is derived from an EMBL/GenBank/DDBJ whole genome shotgun (WGS) entry which is preliminary data.</text>
</comment>
<keyword evidence="4" id="KW-1185">Reference proteome</keyword>
<dbReference type="PANTHER" id="PTHR10063:SF0">
    <property type="entry name" value="TUBERIN"/>
    <property type="match status" value="1"/>
</dbReference>
<dbReference type="SUPFAM" id="SSF48371">
    <property type="entry name" value="ARM repeat"/>
    <property type="match status" value="1"/>
</dbReference>
<dbReference type="OMA" id="ATRFLMN"/>
<organism evidence="3 4">
    <name type="scientific">Candida maltosa (strain Xu316)</name>
    <name type="common">Yeast</name>
    <dbReference type="NCBI Taxonomy" id="1245528"/>
    <lineage>
        <taxon>Eukaryota</taxon>
        <taxon>Fungi</taxon>
        <taxon>Dikarya</taxon>
        <taxon>Ascomycota</taxon>
        <taxon>Saccharomycotina</taxon>
        <taxon>Pichiomycetes</taxon>
        <taxon>Debaryomycetaceae</taxon>
        <taxon>Candida/Lodderomyces clade</taxon>
        <taxon>Candida</taxon>
    </lineage>
</organism>
<name>M3JX51_CANMX</name>
<dbReference type="PANTHER" id="PTHR10063">
    <property type="entry name" value="TUBERIN"/>
    <property type="match status" value="1"/>
</dbReference>
<dbReference type="HOGENOM" id="CLU_003828_0_0_1"/>
<gene>
    <name evidence="3" type="ORF">G210_2736</name>
</gene>
<dbReference type="InterPro" id="IPR000331">
    <property type="entry name" value="Rap/Ran_GAP_dom"/>
</dbReference>
<keyword evidence="1" id="KW-0343">GTPase activation</keyword>
<dbReference type="eggNOG" id="KOG3687">
    <property type="taxonomic scope" value="Eukaryota"/>
</dbReference>
<dbReference type="Proteomes" id="UP000011777">
    <property type="component" value="Unassembled WGS sequence"/>
</dbReference>
<protein>
    <recommendedName>
        <fullName evidence="2">Rap-GAP domain-containing protein</fullName>
    </recommendedName>
</protein>
<dbReference type="GO" id="GO:0033596">
    <property type="term" value="C:TSC1-TSC2 complex"/>
    <property type="evidence" value="ECO:0007669"/>
    <property type="project" value="TreeGrafter"/>
</dbReference>
<dbReference type="SUPFAM" id="SSF111347">
    <property type="entry name" value="Rap/Ran-GAP"/>
    <property type="match status" value="1"/>
</dbReference>
<dbReference type="InterPro" id="IPR016024">
    <property type="entry name" value="ARM-type_fold"/>
</dbReference>
<dbReference type="Gene3D" id="3.40.50.11210">
    <property type="entry name" value="Rap/Ran-GAP"/>
    <property type="match status" value="1"/>
</dbReference>
<evidence type="ECO:0000313" key="3">
    <source>
        <dbReference type="EMBL" id="EMG46989.1"/>
    </source>
</evidence>
<evidence type="ECO:0000256" key="1">
    <source>
        <dbReference type="ARBA" id="ARBA00022468"/>
    </source>
</evidence>
<dbReference type="InterPro" id="IPR027107">
    <property type="entry name" value="Tuberin/Ral-act_asu"/>
</dbReference>
<dbReference type="GO" id="GO:0032007">
    <property type="term" value="P:negative regulation of TOR signaling"/>
    <property type="evidence" value="ECO:0007669"/>
    <property type="project" value="TreeGrafter"/>
</dbReference>
<dbReference type="STRING" id="1245528.M3JX51"/>
<sequence length="1429" mass="163834">MSTYHPSLGSSSGLGSVFKSITKTFKQSSTKNVPVSINPTVVGGGQDLQDIIRQLQTTTSNTTKLNCLQKLTESIEKYSISSLPEIWYLVHQYCEYTANTREIRKATLRLLNTCIKKEFDTGVGSRIRYFNDINKYCLFKENTIDPDFDLFMDALVTLTNDGRDIHDFIIYEDRSNLNIFLENSLRSVIALSDNYKFQSDEKDEELMSKDKNFVNILNVLEFTKNCIKFNYATFNEQMVSWIIEKLGQTKSSNKLILTGIIDCFNSILMYGHFPYECIPQTIAFLSQIYGSSLDQSLNLSIWQCTNNICTEDTFHIVIESLCDNIGNPDLKGSTNQGNIPLSCCLGSIRLLRFFQARVVTQKHNLLELVFTRIINSYKIALATGIPQINSEVLDCFDKLFAKDAYRDNFDIDFTDSIDKIFPFQLWHSTNSIYDLLNLFQINNEQDENRLQSMCLSLQSLYESQELPTPKHKLVGFFGNYIKFLPVTTMIFVLQYYNEEKLCSLLSPFWKENSMKILNNFYFKRDVDVTVRTRCLQVIFEGYTTSLAIFNDADIKYEIVIEIFKRSLNEQSDEVLHYLVDKLMGEIIQKCPSGEFNQIIALVKSAIPDSTPKLSPHVSVFEGSIARSFVSTNAATTVSATTATNYGNSDKLIERFVKLLCTTFIKSQTKRAQECFDTLIDLANLAKQNSNILLIISKCLVRIRATTENYIYFVEPSDMAGLASAFKRDETTNSTAQWTYPETVDYLPRQYFYNPNRNLLLRDGFLEEEESGRFYIDIQKWFQLVLYIMDEFIDWEIYSYVWAHFVGQLSNMKLFYHCDQEISKLRLILCDQLTLKLPSSLVLPKKNDDTEITKADLQVVFVRSFSSFIGYHDKFSKIDEDHIINSLIIGLGSWEKTAIPCINILTVCCYEIPLSIMKFLNSILTKLQTRITSANAAAHALEFLISLAEIPKLTANFTIEDFKQGFGIAFKYIQYAKDWEKRDIRSNNQPEQQQQSKSQPIIQAHGIDAEVEQTPSTRQVEITPIMTEYIMTLSYNLISSWFVTLRMTDRKQLSNFVTKNLVLCTENSNELDDQTIGSLDFISRFTHSDIPLELNYVASNKSNNDSTSNKWVVDNSVISIDTDTQNGNTELIIRKATGVSKFHVSLDRRVLPVKNGPIVLPDYFLSQFINQQGSEPQLIPDDANTSRAISVLDRTPTCEFHKIGIIYIGKNQTTENEVLGNKIGSQDYHKFLSEIGDLISLKGCKNLYTGGLDTENNMDGEFARHWRGKYTQIIFHVTTMMNNEQQFNDDLTDIDMQRLIDMRKRHIGNNHVNIFFDESGKSFNFNLIKSQFNFLSIVISPHTVSQDFTIDEPNNAQKFFKVKSYRRAGVPPFFGTSHYKLVSGKELASFVRTTSILADMFANTWHGGRSIWAQRVKQLKLIESHSRKAI</sequence>
<evidence type="ECO:0000259" key="2">
    <source>
        <dbReference type="PROSITE" id="PS50085"/>
    </source>
</evidence>
<dbReference type="Pfam" id="PF03542">
    <property type="entry name" value="Tuberin"/>
    <property type="match status" value="1"/>
</dbReference>
<dbReference type="InterPro" id="IPR024584">
    <property type="entry name" value="Tuberin_N"/>
</dbReference>
<dbReference type="PROSITE" id="PS50085">
    <property type="entry name" value="RAPGAP"/>
    <property type="match status" value="1"/>
</dbReference>
<evidence type="ECO:0000313" key="4">
    <source>
        <dbReference type="Proteomes" id="UP000011777"/>
    </source>
</evidence>
<reference evidence="3 4" key="1">
    <citation type="submission" date="2013-02" db="EMBL/GenBank/DDBJ databases">
        <title>Genome sequence of Candida maltosa Xu316, a potential industrial strain for xylitol and ethanol production.</title>
        <authorList>
            <person name="Yu J."/>
            <person name="Wang Q."/>
            <person name="Geng X."/>
            <person name="Bao W."/>
            <person name="He P."/>
            <person name="Cai J."/>
        </authorList>
    </citation>
    <scope>NUCLEOTIDE SEQUENCE [LARGE SCALE GENOMIC DNA]</scope>
    <source>
        <strain evidence="4">Xu316</strain>
    </source>
</reference>
<dbReference type="GO" id="GO:0005096">
    <property type="term" value="F:GTPase activator activity"/>
    <property type="evidence" value="ECO:0007669"/>
    <property type="project" value="UniProtKB-KW"/>
</dbReference>
<proteinExistence type="predicted"/>
<dbReference type="Pfam" id="PF02145">
    <property type="entry name" value="Rap_GAP"/>
    <property type="match status" value="1"/>
</dbReference>
<dbReference type="GO" id="GO:0051056">
    <property type="term" value="P:regulation of small GTPase mediated signal transduction"/>
    <property type="evidence" value="ECO:0007669"/>
    <property type="project" value="InterPro"/>
</dbReference>
<accession>M3JX51</accession>
<dbReference type="InterPro" id="IPR018515">
    <property type="entry name" value="Tuberin-type_domain"/>
</dbReference>
<dbReference type="InterPro" id="IPR035974">
    <property type="entry name" value="Rap/Ran-GAP_sf"/>
</dbReference>
<dbReference type="EMBL" id="AOGT01001774">
    <property type="protein sequence ID" value="EMG46989.1"/>
    <property type="molecule type" value="Genomic_DNA"/>
</dbReference>
<dbReference type="OrthoDB" id="19311at2759"/>